<dbReference type="SUPFAM" id="SSF51604">
    <property type="entry name" value="Enolase C-terminal domain-like"/>
    <property type="match status" value="1"/>
</dbReference>
<dbReference type="SFLD" id="SFLDG00180">
    <property type="entry name" value="muconate_cycloisomerase"/>
    <property type="match status" value="1"/>
</dbReference>
<proteinExistence type="predicted"/>
<evidence type="ECO:0000259" key="2">
    <source>
        <dbReference type="SMART" id="SM00922"/>
    </source>
</evidence>
<evidence type="ECO:0000256" key="1">
    <source>
        <dbReference type="ARBA" id="ARBA00022723"/>
    </source>
</evidence>
<dbReference type="InterPro" id="IPR036849">
    <property type="entry name" value="Enolase-like_C_sf"/>
</dbReference>
<keyword evidence="1" id="KW-0479">Metal-binding</keyword>
<dbReference type="Pfam" id="PF18374">
    <property type="entry name" value="Enolase_like_N"/>
    <property type="match status" value="1"/>
</dbReference>
<dbReference type="SFLD" id="SFLDF00009">
    <property type="entry name" value="o-succinylbenzoate_synthase"/>
    <property type="match status" value="1"/>
</dbReference>
<evidence type="ECO:0000313" key="3">
    <source>
        <dbReference type="EMBL" id="CAB4900362.1"/>
    </source>
</evidence>
<dbReference type="EMBL" id="CAFBML010000031">
    <property type="protein sequence ID" value="CAB4900362.1"/>
    <property type="molecule type" value="Genomic_DNA"/>
</dbReference>
<dbReference type="AlphaFoldDB" id="A0A6J7FWT4"/>
<dbReference type="GO" id="GO:0046872">
    <property type="term" value="F:metal ion binding"/>
    <property type="evidence" value="ECO:0007669"/>
    <property type="project" value="UniProtKB-KW"/>
</dbReference>
<name>A0A6J7FWT4_9ZZZZ</name>
<feature type="domain" description="Mandelate racemase/muconate lactonizing enzyme C-terminal" evidence="2">
    <location>
        <begin position="88"/>
        <end position="184"/>
    </location>
</feature>
<dbReference type="Pfam" id="PF13378">
    <property type="entry name" value="MR_MLE_C"/>
    <property type="match status" value="1"/>
</dbReference>
<dbReference type="PANTHER" id="PTHR48073">
    <property type="entry name" value="O-SUCCINYLBENZOATE SYNTHASE-RELATED"/>
    <property type="match status" value="1"/>
</dbReference>
<dbReference type="InterPro" id="IPR013342">
    <property type="entry name" value="Mandelate_racemase_C"/>
</dbReference>
<gene>
    <name evidence="3" type="ORF">UFOPK3592_00429</name>
</gene>
<reference evidence="3" key="1">
    <citation type="submission" date="2020-05" db="EMBL/GenBank/DDBJ databases">
        <authorList>
            <person name="Chiriac C."/>
            <person name="Salcher M."/>
            <person name="Ghai R."/>
            <person name="Kavagutti S V."/>
        </authorList>
    </citation>
    <scope>NUCLEOTIDE SEQUENCE</scope>
</reference>
<organism evidence="3">
    <name type="scientific">freshwater metagenome</name>
    <dbReference type="NCBI Taxonomy" id="449393"/>
    <lineage>
        <taxon>unclassified sequences</taxon>
        <taxon>metagenomes</taxon>
        <taxon>ecological metagenomes</taxon>
    </lineage>
</organism>
<sequence length="331" mass="35676">MNPRLSDLVSASRVVSIPLRTKFRGITERELLVFEGPNGFSEWAAFTEYSDEEAATWLAAAIEWGYGDLPTPKRTSIPVNAILPAVAPQDIAKVLTRAGKFTTVKIKTAEKGQVIADDLARILEVQSQFPEAKIRLDANGGFTISQAMELLEKLSFEGIELEYFEQPVATIAELAEMKIEISKTGQTTLIAADESVRKSSDPLAVELAGAADILVLKSAPLGGIASALQIAASSKLPIVPSSAMQSSIGLSAELHFAACLGELVFDAGLGTMSLFAGDLVKDSLKPFDGVMEVRRPEVATSALDTLKAEDHRYDWWIARLQRCGRLIGLEA</sequence>
<dbReference type="Gene3D" id="3.20.20.120">
    <property type="entry name" value="Enolase-like C-terminal domain"/>
    <property type="match status" value="1"/>
</dbReference>
<dbReference type="NCBIfam" id="NF002782">
    <property type="entry name" value="PRK02901.1"/>
    <property type="match status" value="1"/>
</dbReference>
<protein>
    <submittedName>
        <fullName evidence="3">Unannotated protein</fullName>
    </submittedName>
</protein>
<dbReference type="SMART" id="SM00922">
    <property type="entry name" value="MR_MLE"/>
    <property type="match status" value="1"/>
</dbReference>
<dbReference type="SFLD" id="SFLDS00001">
    <property type="entry name" value="Enolase"/>
    <property type="match status" value="1"/>
</dbReference>
<accession>A0A6J7FWT4</accession>
<dbReference type="CDD" id="cd03320">
    <property type="entry name" value="OSBS"/>
    <property type="match status" value="1"/>
</dbReference>
<dbReference type="PANTHER" id="PTHR48073:SF2">
    <property type="entry name" value="O-SUCCINYLBENZOATE SYNTHASE"/>
    <property type="match status" value="1"/>
</dbReference>
<dbReference type="InterPro" id="IPR029065">
    <property type="entry name" value="Enolase_C-like"/>
</dbReference>